<feature type="chain" id="PRO_5045490773" evidence="1">
    <location>
        <begin position="26"/>
        <end position="128"/>
    </location>
</feature>
<evidence type="ECO:0000256" key="1">
    <source>
        <dbReference type="SAM" id="SignalP"/>
    </source>
</evidence>
<gene>
    <name evidence="2" type="ORF">P5F74_21105</name>
</gene>
<dbReference type="RefSeq" id="WP_328239170.1">
    <property type="nucleotide sequence ID" value="NZ_JAROAS010000072.1"/>
</dbReference>
<organism evidence="2 3">
    <name type="scientific">Shouchella miscanthi</name>
    <dbReference type="NCBI Taxonomy" id="2598861"/>
    <lineage>
        <taxon>Bacteria</taxon>
        <taxon>Bacillati</taxon>
        <taxon>Bacillota</taxon>
        <taxon>Bacilli</taxon>
        <taxon>Bacillales</taxon>
        <taxon>Bacillaceae</taxon>
        <taxon>Shouchella</taxon>
    </lineage>
</organism>
<accession>A0ABU6NSA0</accession>
<proteinExistence type="predicted"/>
<evidence type="ECO:0000313" key="2">
    <source>
        <dbReference type="EMBL" id="MED4130614.1"/>
    </source>
</evidence>
<sequence>MKKFLALSVLSVGIFAFSSGGEVSALETERDDEVSILTTAYLSPANLKGDAHRSYRFTVSSNASGSNTYQFNPGNGSAIKTIYGASSANFHQTYTNTGIKTYTTGGRVIDNYGPSLWFNGKAQITNRS</sequence>
<feature type="signal peptide" evidence="1">
    <location>
        <begin position="1"/>
        <end position="25"/>
    </location>
</feature>
<evidence type="ECO:0000313" key="3">
    <source>
        <dbReference type="Proteomes" id="UP001341820"/>
    </source>
</evidence>
<keyword evidence="1" id="KW-0732">Signal</keyword>
<keyword evidence="3" id="KW-1185">Reference proteome</keyword>
<protein>
    <submittedName>
        <fullName evidence="2">Uncharacterized protein</fullName>
    </submittedName>
</protein>
<comment type="caution">
    <text evidence="2">The sequence shown here is derived from an EMBL/GenBank/DDBJ whole genome shotgun (WGS) entry which is preliminary data.</text>
</comment>
<dbReference type="Proteomes" id="UP001341820">
    <property type="component" value="Unassembled WGS sequence"/>
</dbReference>
<dbReference type="EMBL" id="JAROAS010000072">
    <property type="protein sequence ID" value="MED4130614.1"/>
    <property type="molecule type" value="Genomic_DNA"/>
</dbReference>
<reference evidence="2 3" key="1">
    <citation type="submission" date="2023-03" db="EMBL/GenBank/DDBJ databases">
        <title>Bacillus Genome Sequencing.</title>
        <authorList>
            <person name="Dunlap C."/>
        </authorList>
    </citation>
    <scope>NUCLEOTIDE SEQUENCE [LARGE SCALE GENOMIC DNA]</scope>
    <source>
        <strain evidence="2 3">B-4107</strain>
    </source>
</reference>
<name>A0ABU6NSA0_9BACI</name>